<dbReference type="AlphaFoldDB" id="A0A1Y1IEW3"/>
<dbReference type="Proteomes" id="UP000054558">
    <property type="component" value="Unassembled WGS sequence"/>
</dbReference>
<dbReference type="SUPFAM" id="SSF56808">
    <property type="entry name" value="Ribosomal protein L1"/>
    <property type="match status" value="1"/>
</dbReference>
<evidence type="ECO:0000256" key="2">
    <source>
        <dbReference type="ARBA" id="ARBA00022730"/>
    </source>
</evidence>
<dbReference type="FunFam" id="3.40.50.790:FF:000001">
    <property type="entry name" value="50S ribosomal protein L1"/>
    <property type="match status" value="1"/>
</dbReference>
<dbReference type="InterPro" id="IPR023673">
    <property type="entry name" value="Ribosomal_uL1_CS"/>
</dbReference>
<keyword evidence="3" id="KW-0694">RNA-binding</keyword>
<evidence type="ECO:0000256" key="1">
    <source>
        <dbReference type="ARBA" id="ARBA00010531"/>
    </source>
</evidence>
<evidence type="ECO:0000256" key="3">
    <source>
        <dbReference type="ARBA" id="ARBA00022884"/>
    </source>
</evidence>
<dbReference type="PANTHER" id="PTHR36427">
    <property type="entry name" value="54S RIBOSOMAL PROTEIN L1, MITOCHONDRIAL"/>
    <property type="match status" value="1"/>
</dbReference>
<keyword evidence="9" id="KW-1185">Reference proteome</keyword>
<dbReference type="GO" id="GO:0015934">
    <property type="term" value="C:large ribosomal subunit"/>
    <property type="evidence" value="ECO:0007669"/>
    <property type="project" value="InterPro"/>
</dbReference>
<evidence type="ECO:0000256" key="4">
    <source>
        <dbReference type="ARBA" id="ARBA00022980"/>
    </source>
</evidence>
<evidence type="ECO:0000256" key="6">
    <source>
        <dbReference type="RuleBase" id="RU000659"/>
    </source>
</evidence>
<keyword evidence="5 6" id="KW-0687">Ribonucleoprotein</keyword>
<comment type="similarity">
    <text evidence="1 6">Belongs to the universal ribosomal protein uL1 family.</text>
</comment>
<dbReference type="CDD" id="cd00403">
    <property type="entry name" value="Ribosomal_L1"/>
    <property type="match status" value="1"/>
</dbReference>
<gene>
    <name evidence="8" type="ORF">KFL_005230060</name>
</gene>
<dbReference type="Pfam" id="PF00687">
    <property type="entry name" value="Ribosomal_L1"/>
    <property type="match status" value="1"/>
</dbReference>
<evidence type="ECO:0000256" key="7">
    <source>
        <dbReference type="SAM" id="MobiDB-lite"/>
    </source>
</evidence>
<keyword evidence="2" id="KW-0699">rRNA-binding</keyword>
<keyword evidence="4 6" id="KW-0689">Ribosomal protein</keyword>
<feature type="region of interest" description="Disordered" evidence="7">
    <location>
        <begin position="1"/>
        <end position="44"/>
    </location>
</feature>
<dbReference type="InterPro" id="IPR023674">
    <property type="entry name" value="Ribosomal_uL1-like"/>
</dbReference>
<dbReference type="OMA" id="EFRVDKH"/>
<dbReference type="InterPro" id="IPR016095">
    <property type="entry name" value="Ribosomal_uL1_3-a/b-sand"/>
</dbReference>
<dbReference type="STRING" id="105231.A0A1Y1IEW3"/>
<accession>A0A1Y1IEW3</accession>
<dbReference type="PROSITE" id="PS01199">
    <property type="entry name" value="RIBOSOMAL_L1"/>
    <property type="match status" value="1"/>
</dbReference>
<protein>
    <recommendedName>
        <fullName evidence="6">Ribosomal protein</fullName>
    </recommendedName>
</protein>
<feature type="compositionally biased region" description="Acidic residues" evidence="7">
    <location>
        <begin position="17"/>
        <end position="27"/>
    </location>
</feature>
<dbReference type="PANTHER" id="PTHR36427:SF4">
    <property type="entry name" value="RIBOSOMAL PROTEIN L1P_L10E FAMILY"/>
    <property type="match status" value="1"/>
</dbReference>
<evidence type="ECO:0000313" key="9">
    <source>
        <dbReference type="Proteomes" id="UP000054558"/>
    </source>
</evidence>
<organism evidence="8 9">
    <name type="scientific">Klebsormidium nitens</name>
    <name type="common">Green alga</name>
    <name type="synonym">Ulothrix nitens</name>
    <dbReference type="NCBI Taxonomy" id="105231"/>
    <lineage>
        <taxon>Eukaryota</taxon>
        <taxon>Viridiplantae</taxon>
        <taxon>Streptophyta</taxon>
        <taxon>Klebsormidiophyceae</taxon>
        <taxon>Klebsormidiales</taxon>
        <taxon>Klebsormidiaceae</taxon>
        <taxon>Klebsormidium</taxon>
    </lineage>
</organism>
<reference evidence="8 9" key="1">
    <citation type="journal article" date="2014" name="Nat. Commun.">
        <title>Klebsormidium flaccidum genome reveals primary factors for plant terrestrial adaptation.</title>
        <authorList>
            <person name="Hori K."/>
            <person name="Maruyama F."/>
            <person name="Fujisawa T."/>
            <person name="Togashi T."/>
            <person name="Yamamoto N."/>
            <person name="Seo M."/>
            <person name="Sato S."/>
            <person name="Yamada T."/>
            <person name="Mori H."/>
            <person name="Tajima N."/>
            <person name="Moriyama T."/>
            <person name="Ikeuchi M."/>
            <person name="Watanabe M."/>
            <person name="Wada H."/>
            <person name="Kobayashi K."/>
            <person name="Saito M."/>
            <person name="Masuda T."/>
            <person name="Sasaki-Sekimoto Y."/>
            <person name="Mashiguchi K."/>
            <person name="Awai K."/>
            <person name="Shimojima M."/>
            <person name="Masuda S."/>
            <person name="Iwai M."/>
            <person name="Nobusawa T."/>
            <person name="Narise T."/>
            <person name="Kondo S."/>
            <person name="Saito H."/>
            <person name="Sato R."/>
            <person name="Murakawa M."/>
            <person name="Ihara Y."/>
            <person name="Oshima-Yamada Y."/>
            <person name="Ohtaka K."/>
            <person name="Satoh M."/>
            <person name="Sonobe K."/>
            <person name="Ishii M."/>
            <person name="Ohtani R."/>
            <person name="Kanamori-Sato M."/>
            <person name="Honoki R."/>
            <person name="Miyazaki D."/>
            <person name="Mochizuki H."/>
            <person name="Umetsu J."/>
            <person name="Higashi K."/>
            <person name="Shibata D."/>
            <person name="Kamiya Y."/>
            <person name="Sato N."/>
            <person name="Nakamura Y."/>
            <person name="Tabata S."/>
            <person name="Ida S."/>
            <person name="Kurokawa K."/>
            <person name="Ohta H."/>
        </authorList>
    </citation>
    <scope>NUCLEOTIDE SEQUENCE [LARGE SCALE GENOMIC DNA]</scope>
    <source>
        <strain evidence="8 9">NIES-2285</strain>
    </source>
</reference>
<dbReference type="GO" id="GO:0019843">
    <property type="term" value="F:rRNA binding"/>
    <property type="evidence" value="ECO:0007669"/>
    <property type="project" value="UniProtKB-KW"/>
</dbReference>
<proteinExistence type="inferred from homology"/>
<dbReference type="OrthoDB" id="1747252at2759"/>
<dbReference type="HAMAP" id="MF_01318_B">
    <property type="entry name" value="Ribosomal_uL1_B"/>
    <property type="match status" value="1"/>
</dbReference>
<dbReference type="Gene3D" id="3.40.50.790">
    <property type="match status" value="1"/>
</dbReference>
<dbReference type="NCBIfam" id="TIGR01169">
    <property type="entry name" value="rplA_bact"/>
    <property type="match status" value="1"/>
</dbReference>
<evidence type="ECO:0000313" key="8">
    <source>
        <dbReference type="EMBL" id="GAQ89440.1"/>
    </source>
</evidence>
<dbReference type="EMBL" id="DF237472">
    <property type="protein sequence ID" value="GAQ89440.1"/>
    <property type="molecule type" value="Genomic_DNA"/>
</dbReference>
<sequence length="318" mass="33285">MSVEEQAMNPEARQFEEQQEALLDDLEAMAQEAAGPRRQAPLPEDFVFTPEPTIAAQPPTPKPAPPKAPATFPTFIPPADKSRPAQPILTLDDALKFIKSNAKAKFDETVEAAIKLGVNPKRGDQMVRGAASLPHGSGKPVRIAVFASGPAAEEARAAGADVVGADDLVEEIKKSGGKLDFDRCIATPAMMPMLGQVARILGPRGLMPNPKVGTITNDVAEAVRATKRGRVNFRADKYGIVHVGLGKVSFTDGAIKDNLGAFAAALLDAKPAGAKGVPGRYAGYLVSLNMSSSMGPGVKVDVKSVGTMGESLRAQQAG</sequence>
<dbReference type="InterPro" id="IPR005878">
    <property type="entry name" value="Ribosom_uL1_bac-type"/>
</dbReference>
<dbReference type="GO" id="GO:0006412">
    <property type="term" value="P:translation"/>
    <property type="evidence" value="ECO:0007669"/>
    <property type="project" value="InterPro"/>
</dbReference>
<evidence type="ECO:0000256" key="5">
    <source>
        <dbReference type="ARBA" id="ARBA00023274"/>
    </source>
</evidence>
<name>A0A1Y1IEW3_KLENI</name>
<dbReference type="GO" id="GO:0003735">
    <property type="term" value="F:structural constituent of ribosome"/>
    <property type="evidence" value="ECO:0007669"/>
    <property type="project" value="InterPro"/>
</dbReference>
<dbReference type="Gene3D" id="3.30.190.20">
    <property type="match status" value="1"/>
</dbReference>
<dbReference type="InterPro" id="IPR028364">
    <property type="entry name" value="Ribosomal_uL1/biogenesis"/>
</dbReference>